<dbReference type="InterPro" id="IPR027246">
    <property type="entry name" value="Porin_Euk/Tom40"/>
</dbReference>
<organism evidence="5 6">
    <name type="scientific">Ilyodon furcidens</name>
    <name type="common">goldbreast splitfin</name>
    <dbReference type="NCBI Taxonomy" id="33524"/>
    <lineage>
        <taxon>Eukaryota</taxon>
        <taxon>Metazoa</taxon>
        <taxon>Chordata</taxon>
        <taxon>Craniata</taxon>
        <taxon>Vertebrata</taxon>
        <taxon>Euteleostomi</taxon>
        <taxon>Actinopterygii</taxon>
        <taxon>Neopterygii</taxon>
        <taxon>Teleostei</taxon>
        <taxon>Neoteleostei</taxon>
        <taxon>Acanthomorphata</taxon>
        <taxon>Ovalentaria</taxon>
        <taxon>Atherinomorphae</taxon>
        <taxon>Cyprinodontiformes</taxon>
        <taxon>Goodeidae</taxon>
        <taxon>Ilyodon</taxon>
    </lineage>
</organism>
<dbReference type="InterPro" id="IPR023614">
    <property type="entry name" value="Porin_dom_sf"/>
</dbReference>
<keyword evidence="3" id="KW-0496">Mitochondrion</keyword>
<gene>
    <name evidence="5" type="ORF">ILYODFUR_018004</name>
</gene>
<dbReference type="EMBL" id="JAHRIQ010024897">
    <property type="protein sequence ID" value="MEQ2229354.1"/>
    <property type="molecule type" value="Genomic_DNA"/>
</dbReference>
<comment type="caution">
    <text evidence="5">The sequence shown here is derived from an EMBL/GenBank/DDBJ whole genome shotgun (WGS) entry which is preliminary data.</text>
</comment>
<evidence type="ECO:0000313" key="5">
    <source>
        <dbReference type="EMBL" id="MEQ2229354.1"/>
    </source>
</evidence>
<keyword evidence="2" id="KW-1134">Transmembrane beta strand</keyword>
<comment type="subcellular location">
    <subcellularLocation>
        <location evidence="1">Mitochondrion outer membrane</location>
    </subcellularLocation>
</comment>
<evidence type="ECO:0000256" key="3">
    <source>
        <dbReference type="ARBA" id="ARBA00022787"/>
    </source>
</evidence>
<dbReference type="Pfam" id="PF01459">
    <property type="entry name" value="Porin_3"/>
    <property type="match status" value="1"/>
</dbReference>
<feature type="transmembrane region" description="Helical" evidence="4">
    <location>
        <begin position="72"/>
        <end position="91"/>
    </location>
</feature>
<keyword evidence="4" id="KW-1133">Transmembrane helix</keyword>
<name>A0ABV0T904_9TELE</name>
<reference evidence="5 6" key="1">
    <citation type="submission" date="2021-06" db="EMBL/GenBank/DDBJ databases">
        <authorList>
            <person name="Palmer J.M."/>
        </authorList>
    </citation>
    <scope>NUCLEOTIDE SEQUENCE [LARGE SCALE GENOMIC DNA]</scope>
    <source>
        <strain evidence="6">if_2019</strain>
        <tissue evidence="5">Muscle</tissue>
    </source>
</reference>
<accession>A0ABV0T904</accession>
<keyword evidence="6" id="KW-1185">Reference proteome</keyword>
<evidence type="ECO:0000256" key="4">
    <source>
        <dbReference type="SAM" id="Phobius"/>
    </source>
</evidence>
<evidence type="ECO:0000256" key="2">
    <source>
        <dbReference type="ARBA" id="ARBA00022452"/>
    </source>
</evidence>
<proteinExistence type="predicted"/>
<protein>
    <recommendedName>
        <fullName evidence="7">Voltage-dependent anion-selective channel protein 3</fullName>
    </recommendedName>
</protein>
<evidence type="ECO:0000313" key="6">
    <source>
        <dbReference type="Proteomes" id="UP001482620"/>
    </source>
</evidence>
<dbReference type="Proteomes" id="UP001482620">
    <property type="component" value="Unassembled WGS sequence"/>
</dbReference>
<keyword evidence="4" id="KW-0812">Transmembrane</keyword>
<evidence type="ECO:0008006" key="7">
    <source>
        <dbReference type="Google" id="ProtNLM"/>
    </source>
</evidence>
<keyword evidence="4" id="KW-0472">Membrane</keyword>
<dbReference type="Gene3D" id="2.40.160.10">
    <property type="entry name" value="Porin"/>
    <property type="match status" value="1"/>
</dbReference>
<keyword evidence="3" id="KW-1000">Mitochondrion outer membrane</keyword>
<evidence type="ECO:0000256" key="1">
    <source>
        <dbReference type="ARBA" id="ARBA00004294"/>
    </source>
</evidence>
<sequence>MAVPPSYSDLGKAAKDIFSKGYGFGVVKLDLKTKSQSGVMVRLTSETDRSAPPPTVSGRAPSSMTLCPVPSFALTVFFIFSFDFFFFFFLVSEYII</sequence>